<dbReference type="GeneID" id="113874214"/>
<dbReference type="OrthoDB" id="1306017at2759"/>
<evidence type="ECO:0000313" key="2">
    <source>
        <dbReference type="Proteomes" id="UP000694853"/>
    </source>
</evidence>
<keyword evidence="2" id="KW-1185">Reference proteome</keyword>
<dbReference type="Pfam" id="PF03732">
    <property type="entry name" value="Retrotrans_gag"/>
    <property type="match status" value="1"/>
</dbReference>
<accession>A0A8B8MI38</accession>
<sequence length="153" mass="17974">MASRGRGVRDINDLMERMAQILETLVHNQGGESVEYRGLSAFTRHDLPKFEGEFNPEGAQRWLTDVEKVFNAMGYREEHKVNYATYLLYRKVEDWWRFAGQTLPQEGGYIRWETFKAIFLGNYFPRDLRKQKACEFLELKQGSMTVGEYAAKF</sequence>
<feature type="domain" description="Retrotransposon gag" evidence="1">
    <location>
        <begin position="84"/>
        <end position="153"/>
    </location>
</feature>
<reference evidence="3" key="2">
    <citation type="submission" date="2025-08" db="UniProtKB">
        <authorList>
            <consortium name="RefSeq"/>
        </authorList>
    </citation>
    <scope>IDENTIFICATION</scope>
    <source>
        <tissue evidence="3">Young leaves</tissue>
    </source>
</reference>
<protein>
    <submittedName>
        <fullName evidence="3">Uncharacterized protein LOC113874214</fullName>
    </submittedName>
</protein>
<name>A0A8B8MI38_ABRPR</name>
<dbReference type="RefSeq" id="XP_027368240.1">
    <property type="nucleotide sequence ID" value="XM_027512439.1"/>
</dbReference>
<gene>
    <name evidence="3" type="primary">LOC113874214</name>
</gene>
<dbReference type="InterPro" id="IPR005162">
    <property type="entry name" value="Retrotrans_gag_dom"/>
</dbReference>
<evidence type="ECO:0000259" key="1">
    <source>
        <dbReference type="Pfam" id="PF03732"/>
    </source>
</evidence>
<evidence type="ECO:0000313" key="3">
    <source>
        <dbReference type="RefSeq" id="XP_027368240.1"/>
    </source>
</evidence>
<organism evidence="2 3">
    <name type="scientific">Abrus precatorius</name>
    <name type="common">Indian licorice</name>
    <name type="synonym">Glycine abrus</name>
    <dbReference type="NCBI Taxonomy" id="3816"/>
    <lineage>
        <taxon>Eukaryota</taxon>
        <taxon>Viridiplantae</taxon>
        <taxon>Streptophyta</taxon>
        <taxon>Embryophyta</taxon>
        <taxon>Tracheophyta</taxon>
        <taxon>Spermatophyta</taxon>
        <taxon>Magnoliopsida</taxon>
        <taxon>eudicotyledons</taxon>
        <taxon>Gunneridae</taxon>
        <taxon>Pentapetalae</taxon>
        <taxon>rosids</taxon>
        <taxon>fabids</taxon>
        <taxon>Fabales</taxon>
        <taxon>Fabaceae</taxon>
        <taxon>Papilionoideae</taxon>
        <taxon>50 kb inversion clade</taxon>
        <taxon>NPAAA clade</taxon>
        <taxon>indigoferoid/millettioid clade</taxon>
        <taxon>Abreae</taxon>
        <taxon>Abrus</taxon>
    </lineage>
</organism>
<dbReference type="Proteomes" id="UP000694853">
    <property type="component" value="Unplaced"/>
</dbReference>
<proteinExistence type="predicted"/>
<dbReference type="AlphaFoldDB" id="A0A8B8MI38"/>
<dbReference type="KEGG" id="aprc:113874214"/>
<reference evidence="2" key="1">
    <citation type="journal article" date="2019" name="Toxins">
        <title>Detection of Abrin-Like and Prepropulchellin-Like Toxin Genes and Transcripts Using Whole Genome Sequencing and Full-Length Transcript Sequencing of Abrus precatorius.</title>
        <authorList>
            <person name="Hovde B.T."/>
            <person name="Daligault H.E."/>
            <person name="Hanschen E.R."/>
            <person name="Kunde Y.A."/>
            <person name="Johnson M.B."/>
            <person name="Starkenburg S.R."/>
            <person name="Johnson S.L."/>
        </authorList>
    </citation>
    <scope>NUCLEOTIDE SEQUENCE [LARGE SCALE GENOMIC DNA]</scope>
</reference>